<evidence type="ECO:0000256" key="4">
    <source>
        <dbReference type="ARBA" id="ARBA00023125"/>
    </source>
</evidence>
<evidence type="ECO:0000313" key="11">
    <source>
        <dbReference type="EnsemblMetazoa" id="MDOA009797-PB"/>
    </source>
</evidence>
<comment type="subcellular location">
    <subcellularLocation>
        <location evidence="1 7 8">Nucleus</location>
    </subcellularLocation>
</comment>
<feature type="compositionally biased region" description="Polar residues" evidence="9">
    <location>
        <begin position="137"/>
        <end position="146"/>
    </location>
</feature>
<feature type="DNA-binding region" description="Homeobox" evidence="7">
    <location>
        <begin position="385"/>
        <end position="444"/>
    </location>
</feature>
<dbReference type="GO" id="GO:0000981">
    <property type="term" value="F:DNA-binding transcription factor activity, RNA polymerase II-specific"/>
    <property type="evidence" value="ECO:0007669"/>
    <property type="project" value="InterPro"/>
</dbReference>
<sequence>MTNYNPNSGYYEDYGSGYYAAASASGGPAVTTLNNTNLYHQQQQHQHHQPEHEQFHHHHNHHPQDYYMPQDYEYNKNVYDLFDAKVPSSQRSSGFHISDILNLEQSAELKNGLVHHHQHPHAAAAAAAAHANDISVPPSTDANSNHLTSASTTLPPTTSNESLGDQHHHNAHIASAQTHNPLAHHGGDVATSAAAAAVTQAQAAAHLLASHHNAAAAVAAAGQYLPKGFPNGFNDDMSSYHHMAHTMLTHTGRAAWMKENELYGVQQPASPDSTSPVNSEVSYTYIGSNCQTSPALSGDYKTYSRSADSDALSVGGGDSSNLHHLQHAANGHGLKNSNDNSAGGNSSNPHDDSLIEDGIEEEIDDENDQDGSNTGSGADGMPGKKRKRRVLFTKAQTFELERRFRQQRYLSAPEREHLASLIRLTPTQVKIWFQNHRYKTKRAQSEKGVYDQHPALHGHPHHPSALPSPRRVAVPVLVRNGKPCLSDGTKLPQDCVAAQMQNAAAAHHLVLANGAAYQHAAAAAAAGMHAAHAHQRAWWH</sequence>
<organism evidence="11">
    <name type="scientific">Musca domestica</name>
    <name type="common">House fly</name>
    <dbReference type="NCBI Taxonomy" id="7370"/>
    <lineage>
        <taxon>Eukaryota</taxon>
        <taxon>Metazoa</taxon>
        <taxon>Ecdysozoa</taxon>
        <taxon>Arthropoda</taxon>
        <taxon>Hexapoda</taxon>
        <taxon>Insecta</taxon>
        <taxon>Pterygota</taxon>
        <taxon>Neoptera</taxon>
        <taxon>Endopterygota</taxon>
        <taxon>Diptera</taxon>
        <taxon>Brachycera</taxon>
        <taxon>Muscomorpha</taxon>
        <taxon>Muscoidea</taxon>
        <taxon>Muscidae</taxon>
        <taxon>Musca</taxon>
    </lineage>
</organism>
<dbReference type="GO" id="GO:0030154">
    <property type="term" value="P:cell differentiation"/>
    <property type="evidence" value="ECO:0007669"/>
    <property type="project" value="TreeGrafter"/>
</dbReference>
<feature type="region of interest" description="Disordered" evidence="9">
    <location>
        <begin position="116"/>
        <end position="165"/>
    </location>
</feature>
<accession>A0A1I8MYT8</accession>
<evidence type="ECO:0000313" key="13">
    <source>
        <dbReference type="RefSeq" id="XP_011294572.1"/>
    </source>
</evidence>
<dbReference type="eggNOG" id="KOG0842">
    <property type="taxonomic scope" value="Eukaryota"/>
</dbReference>
<dbReference type="STRING" id="7370.A0A1I8MYT8"/>
<keyword evidence="5 7" id="KW-0371">Homeobox</keyword>
<protein>
    <submittedName>
        <fullName evidence="13">Homeobox protein vnd</fullName>
    </submittedName>
</protein>
<dbReference type="InterPro" id="IPR020479">
    <property type="entry name" value="HD_metazoa"/>
</dbReference>
<dbReference type="SUPFAM" id="SSF46689">
    <property type="entry name" value="Homeodomain-like"/>
    <property type="match status" value="1"/>
</dbReference>
<evidence type="ECO:0000256" key="9">
    <source>
        <dbReference type="SAM" id="MobiDB-lite"/>
    </source>
</evidence>
<dbReference type="CDD" id="cd00086">
    <property type="entry name" value="homeodomain"/>
    <property type="match status" value="1"/>
</dbReference>
<dbReference type="SMART" id="SM00389">
    <property type="entry name" value="HOX"/>
    <property type="match status" value="1"/>
</dbReference>
<feature type="region of interest" description="Disordered" evidence="9">
    <location>
        <begin position="40"/>
        <end position="65"/>
    </location>
</feature>
<dbReference type="GO" id="GO:0000978">
    <property type="term" value="F:RNA polymerase II cis-regulatory region sequence-specific DNA binding"/>
    <property type="evidence" value="ECO:0007669"/>
    <property type="project" value="TreeGrafter"/>
</dbReference>
<feature type="compositionally biased region" description="Acidic residues" evidence="9">
    <location>
        <begin position="354"/>
        <end position="369"/>
    </location>
</feature>
<dbReference type="Pfam" id="PF00046">
    <property type="entry name" value="Homeodomain"/>
    <property type="match status" value="1"/>
</dbReference>
<dbReference type="InterPro" id="IPR017970">
    <property type="entry name" value="Homeobox_CS"/>
</dbReference>
<gene>
    <name evidence="11" type="primary">101901100</name>
    <name evidence="13" type="synonym">LOC101901100</name>
</gene>
<dbReference type="FunFam" id="1.10.10.60:FF:000101">
    <property type="entry name" value="NK2 homeobox 8"/>
    <property type="match status" value="1"/>
</dbReference>
<dbReference type="PANTHER" id="PTHR24340">
    <property type="entry name" value="HOMEOBOX PROTEIN NKX"/>
    <property type="match status" value="1"/>
</dbReference>
<dbReference type="PROSITE" id="PS00027">
    <property type="entry name" value="HOMEOBOX_1"/>
    <property type="match status" value="1"/>
</dbReference>
<dbReference type="GO" id="GO:0005634">
    <property type="term" value="C:nucleus"/>
    <property type="evidence" value="ECO:0007669"/>
    <property type="project" value="UniProtKB-SubCell"/>
</dbReference>
<dbReference type="PRINTS" id="PR00024">
    <property type="entry name" value="HOMEOBOX"/>
</dbReference>
<dbReference type="AlphaFoldDB" id="A0A1I8MYT8"/>
<evidence type="ECO:0000256" key="7">
    <source>
        <dbReference type="PROSITE-ProRule" id="PRU00108"/>
    </source>
</evidence>
<dbReference type="VEuPathDB" id="VectorBase:MDOMA2_001209"/>
<feature type="compositionally biased region" description="Low complexity" evidence="9">
    <location>
        <begin position="121"/>
        <end position="131"/>
    </location>
</feature>
<evidence type="ECO:0000256" key="1">
    <source>
        <dbReference type="ARBA" id="ARBA00004123"/>
    </source>
</evidence>
<feature type="compositionally biased region" description="Low complexity" evidence="9">
    <location>
        <begin position="336"/>
        <end position="348"/>
    </location>
</feature>
<proteinExistence type="inferred from homology"/>
<feature type="region of interest" description="Disordered" evidence="9">
    <location>
        <begin position="298"/>
        <end position="388"/>
    </location>
</feature>
<dbReference type="InterPro" id="IPR001356">
    <property type="entry name" value="HD"/>
</dbReference>
<dbReference type="PANTHER" id="PTHR24340:SF82">
    <property type="entry name" value="HOMEOBOX PROTEIN VND"/>
    <property type="match status" value="1"/>
</dbReference>
<dbReference type="PROSITE" id="PS50071">
    <property type="entry name" value="HOMEOBOX_2"/>
    <property type="match status" value="1"/>
</dbReference>
<dbReference type="InterPro" id="IPR009057">
    <property type="entry name" value="Homeodomain-like_sf"/>
</dbReference>
<name>A0A1I8MYT8_MUSDO</name>
<keyword evidence="3" id="KW-0217">Developmental protein</keyword>
<dbReference type="Gene3D" id="1.10.10.60">
    <property type="entry name" value="Homeodomain-like"/>
    <property type="match status" value="1"/>
</dbReference>
<evidence type="ECO:0000313" key="12">
    <source>
        <dbReference type="Proteomes" id="UP001652621"/>
    </source>
</evidence>
<feature type="domain" description="Homeobox" evidence="10">
    <location>
        <begin position="383"/>
        <end position="443"/>
    </location>
</feature>
<reference evidence="11" key="1">
    <citation type="submission" date="2020-05" db="UniProtKB">
        <authorList>
            <consortium name="EnsemblMetazoa"/>
        </authorList>
    </citation>
    <scope>IDENTIFICATION</scope>
    <source>
        <strain evidence="11">Aabys</strain>
    </source>
</reference>
<dbReference type="OrthoDB" id="6159439at2759"/>
<evidence type="ECO:0000256" key="6">
    <source>
        <dbReference type="ARBA" id="ARBA00023242"/>
    </source>
</evidence>
<dbReference type="InterPro" id="IPR050394">
    <property type="entry name" value="Homeobox_NK-like"/>
</dbReference>
<comment type="similarity">
    <text evidence="2">Belongs to the NK-2 homeobox family.</text>
</comment>
<dbReference type="RefSeq" id="XP_011294572.1">
    <property type="nucleotide sequence ID" value="XM_011296270.2"/>
</dbReference>
<dbReference type="VEuPathDB" id="VectorBase:MDOA009797"/>
<evidence type="ECO:0000256" key="3">
    <source>
        <dbReference type="ARBA" id="ARBA00022473"/>
    </source>
</evidence>
<reference evidence="13" key="2">
    <citation type="submission" date="2025-04" db="UniProtKB">
        <authorList>
            <consortium name="RefSeq"/>
        </authorList>
    </citation>
    <scope>IDENTIFICATION</scope>
    <source>
        <strain evidence="13">Aabys</strain>
    </source>
</reference>
<evidence type="ECO:0000259" key="10">
    <source>
        <dbReference type="PROSITE" id="PS50071"/>
    </source>
</evidence>
<feature type="compositionally biased region" description="Low complexity" evidence="9">
    <location>
        <begin position="147"/>
        <end position="159"/>
    </location>
</feature>
<evidence type="ECO:0000256" key="5">
    <source>
        <dbReference type="ARBA" id="ARBA00023155"/>
    </source>
</evidence>
<evidence type="ECO:0000256" key="8">
    <source>
        <dbReference type="RuleBase" id="RU000682"/>
    </source>
</evidence>
<dbReference type="EnsemblMetazoa" id="MDOA009797-RB">
    <property type="protein sequence ID" value="MDOA009797-PB"/>
    <property type="gene ID" value="MDOA009797"/>
</dbReference>
<keyword evidence="12" id="KW-1185">Reference proteome</keyword>
<evidence type="ECO:0000256" key="2">
    <source>
        <dbReference type="ARBA" id="ARBA00005661"/>
    </source>
</evidence>
<keyword evidence="4 7" id="KW-0238">DNA-binding</keyword>
<dbReference type="Proteomes" id="UP001652621">
    <property type="component" value="Unplaced"/>
</dbReference>
<keyword evidence="6 7" id="KW-0539">Nucleus</keyword>
<dbReference type="KEGG" id="mde:101901100"/>